<feature type="active site" description="Proton donor" evidence="18">
    <location>
        <position position="513"/>
    </location>
</feature>
<dbReference type="Proteomes" id="UP000675920">
    <property type="component" value="Unplaced"/>
</dbReference>
<evidence type="ECO:0000256" key="13">
    <source>
        <dbReference type="ARBA" id="ARBA00022723"/>
    </source>
</evidence>
<feature type="binding site" evidence="19">
    <location>
        <position position="476"/>
    </location>
    <ligand>
        <name>phosphoenolpyruvate</name>
        <dbReference type="ChEBI" id="CHEBI:58702"/>
    </ligand>
</feature>
<evidence type="ECO:0000256" key="12">
    <source>
        <dbReference type="ARBA" id="ARBA00022683"/>
    </source>
</evidence>
<feature type="domain" description="Phosphotransferase system enzyme I N-terminal" evidence="23">
    <location>
        <begin position="7"/>
        <end position="129"/>
    </location>
</feature>
<comment type="similarity">
    <text evidence="5 17">Belongs to the PEP-utilizing enzyme family.</text>
</comment>
<keyword evidence="14 17" id="KW-0418">Kinase</keyword>
<evidence type="ECO:0000256" key="3">
    <source>
        <dbReference type="ARBA" id="ARBA00002728"/>
    </source>
</evidence>
<evidence type="ECO:0000256" key="17">
    <source>
        <dbReference type="PIRNR" id="PIRNR000732"/>
    </source>
</evidence>
<keyword evidence="13 17" id="KW-0479">Metal-binding</keyword>
<dbReference type="InterPro" id="IPR000121">
    <property type="entry name" value="PEP_util_C"/>
</dbReference>
<organism evidence="24 25">
    <name type="scientific">Derxia gummosa DSM 723</name>
    <dbReference type="NCBI Taxonomy" id="1121388"/>
    <lineage>
        <taxon>Bacteria</taxon>
        <taxon>Pseudomonadati</taxon>
        <taxon>Pseudomonadota</taxon>
        <taxon>Betaproteobacteria</taxon>
        <taxon>Burkholderiales</taxon>
        <taxon>Alcaligenaceae</taxon>
        <taxon>Derxia</taxon>
    </lineage>
</organism>
<dbReference type="Gene3D" id="1.10.274.10">
    <property type="entry name" value="PtsI, HPr-binding domain"/>
    <property type="match status" value="1"/>
</dbReference>
<comment type="function">
    <text evidence="3 17">General (non sugar-specific) component of the phosphoenolpyruvate-dependent sugar phosphotransferase system (sugar PTS). This major carbohydrate active-transport system catalyzes the phosphorylation of incoming sugar substrates concomitantly with their translocation across the cell membrane. Enzyme I transfers the phosphoryl group from phosphoenolpyruvate (PEP) to the phosphoryl carrier protein (HPr).</text>
</comment>
<dbReference type="SUPFAM" id="SSF47831">
    <property type="entry name" value="Enzyme I of the PEP:sugar phosphotransferase system HPr-binding (sub)domain"/>
    <property type="match status" value="1"/>
</dbReference>
<evidence type="ECO:0000313" key="24">
    <source>
        <dbReference type="Proteomes" id="UP000675920"/>
    </source>
</evidence>
<dbReference type="SUPFAM" id="SSF52009">
    <property type="entry name" value="Phosphohistidine domain"/>
    <property type="match status" value="1"/>
</dbReference>
<evidence type="ECO:0000256" key="2">
    <source>
        <dbReference type="ARBA" id="ARBA00001946"/>
    </source>
</evidence>
<dbReference type="GO" id="GO:0009401">
    <property type="term" value="P:phosphoenolpyruvate-dependent sugar phosphotransferase system"/>
    <property type="evidence" value="ECO:0007669"/>
    <property type="project" value="UniProtKB-KW"/>
</dbReference>
<keyword evidence="8 17" id="KW-0813">Transport</keyword>
<dbReference type="InterPro" id="IPR008731">
    <property type="entry name" value="PTS_EIN"/>
</dbReference>
<evidence type="ECO:0000256" key="11">
    <source>
        <dbReference type="ARBA" id="ARBA00022679"/>
    </source>
</evidence>
<feature type="domain" description="PEP-utilising enzyme C-terminal" evidence="22">
    <location>
        <begin position="261"/>
        <end position="549"/>
    </location>
</feature>
<evidence type="ECO:0000259" key="22">
    <source>
        <dbReference type="Pfam" id="PF02896"/>
    </source>
</evidence>
<dbReference type="GO" id="GO:0016301">
    <property type="term" value="F:kinase activity"/>
    <property type="evidence" value="ECO:0007669"/>
    <property type="project" value="UniProtKB-KW"/>
</dbReference>
<evidence type="ECO:0000256" key="10">
    <source>
        <dbReference type="ARBA" id="ARBA00022597"/>
    </source>
</evidence>
<dbReference type="PIRSF" id="PIRSF000732">
    <property type="entry name" value="PTS_enzyme_I"/>
    <property type="match status" value="1"/>
</dbReference>
<keyword evidence="24" id="KW-1185">Reference proteome</keyword>
<comment type="subcellular location">
    <subcellularLocation>
        <location evidence="4 17">Cytoplasm</location>
    </subcellularLocation>
</comment>
<dbReference type="InterPro" id="IPR050499">
    <property type="entry name" value="PEP-utilizing_PTS_enzyme"/>
</dbReference>
<dbReference type="EC" id="2.7.3.9" evidence="6 17"/>
<evidence type="ECO:0000256" key="1">
    <source>
        <dbReference type="ARBA" id="ARBA00000683"/>
    </source>
</evidence>
<dbReference type="InterPro" id="IPR036618">
    <property type="entry name" value="PtsI_HPr-bd_sf"/>
</dbReference>
<proteinExistence type="inferred from homology"/>
<evidence type="ECO:0000313" key="25">
    <source>
        <dbReference type="RefSeq" id="WP_051378759.1"/>
    </source>
</evidence>
<evidence type="ECO:0000256" key="7">
    <source>
        <dbReference type="ARBA" id="ARBA00016544"/>
    </source>
</evidence>
<feature type="binding site" evidence="19">
    <location>
        <begin position="465"/>
        <end position="466"/>
    </location>
    <ligand>
        <name>phosphoenolpyruvate</name>
        <dbReference type="ChEBI" id="CHEBI:58702"/>
    </ligand>
</feature>
<evidence type="ECO:0000256" key="6">
    <source>
        <dbReference type="ARBA" id="ARBA00012232"/>
    </source>
</evidence>
<dbReference type="InterPro" id="IPR036637">
    <property type="entry name" value="Phosphohistidine_dom_sf"/>
</dbReference>
<dbReference type="PANTHER" id="PTHR46244">
    <property type="entry name" value="PHOSPHOENOLPYRUVATE-PROTEIN PHOSPHOTRANSFERASE"/>
    <property type="match status" value="1"/>
</dbReference>
<dbReference type="NCBIfam" id="TIGR01417">
    <property type="entry name" value="PTS_I_fam"/>
    <property type="match status" value="1"/>
</dbReference>
<dbReference type="InterPro" id="IPR015813">
    <property type="entry name" value="Pyrv/PenolPyrv_kinase-like_dom"/>
</dbReference>
<protein>
    <recommendedName>
        <fullName evidence="7 17">Phosphoenolpyruvate-protein phosphotransferase</fullName>
        <ecNumber evidence="6 17">2.7.3.9</ecNumber>
    </recommendedName>
    <alternativeName>
        <fullName evidence="16 17">Phosphotransferase system, enzyme I</fullName>
    </alternativeName>
</protein>
<dbReference type="Gene3D" id="3.20.20.60">
    <property type="entry name" value="Phosphoenolpyruvate-binding domains"/>
    <property type="match status" value="1"/>
</dbReference>
<keyword evidence="12 17" id="KW-0598">Phosphotransferase system</keyword>
<feature type="binding site" evidence="20">
    <location>
        <position position="466"/>
    </location>
    <ligand>
        <name>Mg(2+)</name>
        <dbReference type="ChEBI" id="CHEBI:18420"/>
    </ligand>
</feature>
<evidence type="ECO:0000256" key="18">
    <source>
        <dbReference type="PIRSR" id="PIRSR000732-1"/>
    </source>
</evidence>
<comment type="cofactor">
    <cofactor evidence="2 17 20">
        <name>Mg(2+)</name>
        <dbReference type="ChEBI" id="CHEBI:18420"/>
    </cofactor>
</comment>
<dbReference type="InterPro" id="IPR040442">
    <property type="entry name" value="Pyrv_kinase-like_dom_sf"/>
</dbReference>
<dbReference type="Pfam" id="PF00391">
    <property type="entry name" value="PEP-utilizers"/>
    <property type="match status" value="1"/>
</dbReference>
<dbReference type="PANTHER" id="PTHR46244:SF3">
    <property type="entry name" value="PHOSPHOENOLPYRUVATE-PROTEIN PHOSPHOTRANSFERASE"/>
    <property type="match status" value="1"/>
</dbReference>
<dbReference type="Pfam" id="PF05524">
    <property type="entry name" value="PEP-utilisers_N"/>
    <property type="match status" value="1"/>
</dbReference>
<comment type="catalytic activity">
    <reaction evidence="1 17">
        <text>L-histidyl-[protein] + phosphoenolpyruvate = N(pros)-phospho-L-histidyl-[protein] + pyruvate</text>
        <dbReference type="Rhea" id="RHEA:23880"/>
        <dbReference type="Rhea" id="RHEA-COMP:9745"/>
        <dbReference type="Rhea" id="RHEA-COMP:9746"/>
        <dbReference type="ChEBI" id="CHEBI:15361"/>
        <dbReference type="ChEBI" id="CHEBI:29979"/>
        <dbReference type="ChEBI" id="CHEBI:58702"/>
        <dbReference type="ChEBI" id="CHEBI:64837"/>
        <dbReference type="EC" id="2.7.3.9"/>
    </reaction>
</comment>
<dbReference type="Pfam" id="PF02896">
    <property type="entry name" value="PEP-utilizers_C"/>
    <property type="match status" value="1"/>
</dbReference>
<feature type="domain" description="PEP-utilising enzyme mobile" evidence="21">
    <location>
        <begin position="161"/>
        <end position="234"/>
    </location>
</feature>
<dbReference type="GO" id="GO:0005737">
    <property type="term" value="C:cytoplasm"/>
    <property type="evidence" value="ECO:0007669"/>
    <property type="project" value="UniProtKB-SubCell"/>
</dbReference>
<name>A0A8B6X9K8_9BURK</name>
<dbReference type="PROSITE" id="PS00742">
    <property type="entry name" value="PEP_ENZYMES_2"/>
    <property type="match status" value="1"/>
</dbReference>
<dbReference type="RefSeq" id="WP_051378759.1">
    <property type="nucleotide sequence ID" value="NZ_AXWS01000014.1"/>
</dbReference>
<dbReference type="InterPro" id="IPR024692">
    <property type="entry name" value="PTS_EI"/>
</dbReference>
<feature type="binding site" evidence="19">
    <location>
        <position position="341"/>
    </location>
    <ligand>
        <name>phosphoenolpyruvate</name>
        <dbReference type="ChEBI" id="CHEBI:58702"/>
    </ligand>
</feature>
<keyword evidence="11 17" id="KW-0808">Transferase</keyword>
<evidence type="ECO:0000256" key="16">
    <source>
        <dbReference type="ARBA" id="ARBA00033235"/>
    </source>
</evidence>
<dbReference type="GO" id="GO:0008965">
    <property type="term" value="F:phosphoenolpyruvate-protein phosphotransferase activity"/>
    <property type="evidence" value="ECO:0007669"/>
    <property type="project" value="UniProtKB-EC"/>
</dbReference>
<evidence type="ECO:0000256" key="19">
    <source>
        <dbReference type="PIRSR" id="PIRSR000732-2"/>
    </source>
</evidence>
<dbReference type="PRINTS" id="PR01736">
    <property type="entry name" value="PHPHTRNFRASE"/>
</dbReference>
<dbReference type="InterPro" id="IPR023151">
    <property type="entry name" value="PEP_util_CS"/>
</dbReference>
<feature type="binding site" evidence="20">
    <location>
        <position position="442"/>
    </location>
    <ligand>
        <name>Mg(2+)</name>
        <dbReference type="ChEBI" id="CHEBI:18420"/>
    </ligand>
</feature>
<gene>
    <name evidence="25" type="primary">ptsP</name>
</gene>
<dbReference type="InterPro" id="IPR008279">
    <property type="entry name" value="PEP-util_enz_mobile_dom"/>
</dbReference>
<keyword evidence="15 17" id="KW-0460">Magnesium</keyword>
<evidence type="ECO:0000256" key="4">
    <source>
        <dbReference type="ARBA" id="ARBA00004496"/>
    </source>
</evidence>
<evidence type="ECO:0000256" key="9">
    <source>
        <dbReference type="ARBA" id="ARBA00022490"/>
    </source>
</evidence>
<evidence type="ECO:0000256" key="20">
    <source>
        <dbReference type="PIRSR" id="PIRSR000732-3"/>
    </source>
</evidence>
<dbReference type="GO" id="GO:0046872">
    <property type="term" value="F:metal ion binding"/>
    <property type="evidence" value="ECO:0007669"/>
    <property type="project" value="UniProtKB-KW"/>
</dbReference>
<sequence>MTFALYGNGVSRGVTIGRVLCIDDAHDDITHSPVSSAERGAEAERLRSAFETVREDFQHLRLHVPSKAPNELRAILEVHMMLLDDPALIDAAVGLIETRGMNAEWALVETADLLAEQFDRMDDPYLRERKHDVLQVVARVRKALAGHRRITAPPLDDLPPIVIARDVAPADMIEYRHMAEGAQKAAGFITEAGGQTSHTAILARSMGVPAVVGVRGALDRLVDGDLIVIDGEQGVIVVQPDRQVLDWYRARVLRQSDEKAALGALRSRACVTIDGRLIELHANIELPEDAIAAINVNASGVGLFRSEFLFLDRDELPDEDEQFDAYRRAVSAMGGRPVTIRTIDIGADKMLRVPDKRMDGTENPALGLRAIRYSLAEPKMFRAQLRAILRAAVYGPVRILLPMISSVREVEAAREQIVRARAELTQRGQPVPDDVPVGGMIEIPAAAVALRAFTPVLDFLSIGTNDLIQYTLAIDRADATVADYYDPLHPAVLALIARTIEEGERAGVSVSVCGEMAGDPLLAPLLLGMGLRNFSMHPAQIPYVKQALLACRHDEARQLADAVLAENDSRVIRSLLAAARPAALRAAA</sequence>
<dbReference type="SUPFAM" id="SSF51621">
    <property type="entry name" value="Phosphoenolpyruvate/pyruvate domain"/>
    <property type="match status" value="1"/>
</dbReference>
<evidence type="ECO:0000259" key="21">
    <source>
        <dbReference type="Pfam" id="PF00391"/>
    </source>
</evidence>
<dbReference type="InterPro" id="IPR018274">
    <property type="entry name" value="PEP_util_AS"/>
</dbReference>
<dbReference type="AlphaFoldDB" id="A0A8B6X9K8"/>
<reference evidence="25" key="1">
    <citation type="submission" date="2025-08" db="UniProtKB">
        <authorList>
            <consortium name="RefSeq"/>
        </authorList>
    </citation>
    <scope>IDENTIFICATION</scope>
</reference>
<dbReference type="OrthoDB" id="9765468at2"/>
<evidence type="ECO:0000256" key="5">
    <source>
        <dbReference type="ARBA" id="ARBA00007837"/>
    </source>
</evidence>
<feature type="binding site" evidence="19">
    <location>
        <position position="305"/>
    </location>
    <ligand>
        <name>phosphoenolpyruvate</name>
        <dbReference type="ChEBI" id="CHEBI:58702"/>
    </ligand>
</feature>
<evidence type="ECO:0000256" key="14">
    <source>
        <dbReference type="ARBA" id="ARBA00022777"/>
    </source>
</evidence>
<keyword evidence="9 17" id="KW-0963">Cytoplasm</keyword>
<dbReference type="InterPro" id="IPR006318">
    <property type="entry name" value="PTS_EI-like"/>
</dbReference>
<feature type="active site" description="Tele-phosphohistidine intermediate" evidence="18">
    <location>
        <position position="198"/>
    </location>
</feature>
<dbReference type="Gene3D" id="3.50.30.10">
    <property type="entry name" value="Phosphohistidine domain"/>
    <property type="match status" value="1"/>
</dbReference>
<dbReference type="PROSITE" id="PS00370">
    <property type="entry name" value="PEP_ENZYMES_PHOS_SITE"/>
    <property type="match status" value="1"/>
</dbReference>
<accession>A0A8B6X9K8</accession>
<evidence type="ECO:0000259" key="23">
    <source>
        <dbReference type="Pfam" id="PF05524"/>
    </source>
</evidence>
<keyword evidence="10 17" id="KW-0762">Sugar transport</keyword>
<evidence type="ECO:0000256" key="15">
    <source>
        <dbReference type="ARBA" id="ARBA00022842"/>
    </source>
</evidence>
<evidence type="ECO:0000256" key="8">
    <source>
        <dbReference type="ARBA" id="ARBA00022448"/>
    </source>
</evidence>